<accession>A0A453AYJ2</accession>
<protein>
    <submittedName>
        <fullName evidence="1">Uncharacterized protein</fullName>
    </submittedName>
</protein>
<evidence type="ECO:0000313" key="2">
    <source>
        <dbReference type="Proteomes" id="UP000015105"/>
    </source>
</evidence>
<reference evidence="2" key="1">
    <citation type="journal article" date="2014" name="Science">
        <title>Ancient hybridizations among the ancestral genomes of bread wheat.</title>
        <authorList>
            <consortium name="International Wheat Genome Sequencing Consortium,"/>
            <person name="Marcussen T."/>
            <person name="Sandve S.R."/>
            <person name="Heier L."/>
            <person name="Spannagl M."/>
            <person name="Pfeifer M."/>
            <person name="Jakobsen K.S."/>
            <person name="Wulff B.B."/>
            <person name="Steuernagel B."/>
            <person name="Mayer K.F."/>
            <person name="Olsen O.A."/>
        </authorList>
    </citation>
    <scope>NUCLEOTIDE SEQUENCE [LARGE SCALE GENOMIC DNA]</scope>
    <source>
        <strain evidence="2">cv. AL8/78</strain>
    </source>
</reference>
<organism evidence="1 2">
    <name type="scientific">Aegilops tauschii subsp. strangulata</name>
    <name type="common">Goatgrass</name>
    <dbReference type="NCBI Taxonomy" id="200361"/>
    <lineage>
        <taxon>Eukaryota</taxon>
        <taxon>Viridiplantae</taxon>
        <taxon>Streptophyta</taxon>
        <taxon>Embryophyta</taxon>
        <taxon>Tracheophyta</taxon>
        <taxon>Spermatophyta</taxon>
        <taxon>Magnoliopsida</taxon>
        <taxon>Liliopsida</taxon>
        <taxon>Poales</taxon>
        <taxon>Poaceae</taxon>
        <taxon>BOP clade</taxon>
        <taxon>Pooideae</taxon>
        <taxon>Triticodae</taxon>
        <taxon>Triticeae</taxon>
        <taxon>Triticinae</taxon>
        <taxon>Aegilops</taxon>
    </lineage>
</organism>
<proteinExistence type="predicted"/>
<reference evidence="1" key="4">
    <citation type="submission" date="2019-03" db="UniProtKB">
        <authorList>
            <consortium name="EnsemblPlants"/>
        </authorList>
    </citation>
    <scope>IDENTIFICATION</scope>
</reference>
<sequence>GHWNGLRKTSVHEMLLGLLCRMIIFPRSILLKTICGGFHEGSPIYVLFIIGGSSNLSLSLFVRDASSSLTIRCWS</sequence>
<dbReference type="Gramene" id="AET2Gv20301400.30">
    <property type="protein sequence ID" value="AET2Gv20301400.30"/>
    <property type="gene ID" value="AET2Gv20301400"/>
</dbReference>
<name>A0A453AYJ2_AEGTS</name>
<evidence type="ECO:0000313" key="1">
    <source>
        <dbReference type="EnsemblPlants" id="AET2Gv20301400.30"/>
    </source>
</evidence>
<dbReference type="AlphaFoldDB" id="A0A453AYJ2"/>
<reference evidence="2" key="2">
    <citation type="journal article" date="2017" name="Nat. Plants">
        <title>The Aegilops tauschii genome reveals multiple impacts of transposons.</title>
        <authorList>
            <person name="Zhao G."/>
            <person name="Zou C."/>
            <person name="Li K."/>
            <person name="Wang K."/>
            <person name="Li T."/>
            <person name="Gao L."/>
            <person name="Zhang X."/>
            <person name="Wang H."/>
            <person name="Yang Z."/>
            <person name="Liu X."/>
            <person name="Jiang W."/>
            <person name="Mao L."/>
            <person name="Kong X."/>
            <person name="Jiao Y."/>
            <person name="Jia J."/>
        </authorList>
    </citation>
    <scope>NUCLEOTIDE SEQUENCE [LARGE SCALE GENOMIC DNA]</scope>
    <source>
        <strain evidence="2">cv. AL8/78</strain>
    </source>
</reference>
<reference evidence="1" key="3">
    <citation type="journal article" date="2017" name="Nature">
        <title>Genome sequence of the progenitor of the wheat D genome Aegilops tauschii.</title>
        <authorList>
            <person name="Luo M.C."/>
            <person name="Gu Y.Q."/>
            <person name="Puiu D."/>
            <person name="Wang H."/>
            <person name="Twardziok S.O."/>
            <person name="Deal K.R."/>
            <person name="Huo N."/>
            <person name="Zhu T."/>
            <person name="Wang L."/>
            <person name="Wang Y."/>
            <person name="McGuire P.E."/>
            <person name="Liu S."/>
            <person name="Long H."/>
            <person name="Ramasamy R.K."/>
            <person name="Rodriguez J.C."/>
            <person name="Van S.L."/>
            <person name="Yuan L."/>
            <person name="Wang Z."/>
            <person name="Xia Z."/>
            <person name="Xiao L."/>
            <person name="Anderson O.D."/>
            <person name="Ouyang S."/>
            <person name="Liang Y."/>
            <person name="Zimin A.V."/>
            <person name="Pertea G."/>
            <person name="Qi P."/>
            <person name="Bennetzen J.L."/>
            <person name="Dai X."/>
            <person name="Dawson M.W."/>
            <person name="Muller H.G."/>
            <person name="Kugler K."/>
            <person name="Rivarola-Duarte L."/>
            <person name="Spannagl M."/>
            <person name="Mayer K.F.X."/>
            <person name="Lu F.H."/>
            <person name="Bevan M.W."/>
            <person name="Leroy P."/>
            <person name="Li P."/>
            <person name="You F.M."/>
            <person name="Sun Q."/>
            <person name="Liu Z."/>
            <person name="Lyons E."/>
            <person name="Wicker T."/>
            <person name="Salzberg S.L."/>
            <person name="Devos K.M."/>
            <person name="Dvorak J."/>
        </authorList>
    </citation>
    <scope>NUCLEOTIDE SEQUENCE [LARGE SCALE GENOMIC DNA]</scope>
    <source>
        <strain evidence="1">cv. AL8/78</strain>
    </source>
</reference>
<dbReference type="EnsemblPlants" id="AET2Gv20301400.30">
    <property type="protein sequence ID" value="AET2Gv20301400.30"/>
    <property type="gene ID" value="AET2Gv20301400"/>
</dbReference>
<keyword evidence="2" id="KW-1185">Reference proteome</keyword>
<reference evidence="1" key="5">
    <citation type="journal article" date="2021" name="G3 (Bethesda)">
        <title>Aegilops tauschii genome assembly Aet v5.0 features greater sequence contiguity and improved annotation.</title>
        <authorList>
            <person name="Wang L."/>
            <person name="Zhu T."/>
            <person name="Rodriguez J.C."/>
            <person name="Deal K.R."/>
            <person name="Dubcovsky J."/>
            <person name="McGuire P.E."/>
            <person name="Lux T."/>
            <person name="Spannagl M."/>
            <person name="Mayer K.F.X."/>
            <person name="Baldrich P."/>
            <person name="Meyers B.C."/>
            <person name="Huo N."/>
            <person name="Gu Y.Q."/>
            <person name="Zhou H."/>
            <person name="Devos K.M."/>
            <person name="Bennetzen J.L."/>
            <person name="Unver T."/>
            <person name="Budak H."/>
            <person name="Gulick P.J."/>
            <person name="Galiba G."/>
            <person name="Kalapos B."/>
            <person name="Nelson D.R."/>
            <person name="Li P."/>
            <person name="You F.M."/>
            <person name="Luo M.C."/>
            <person name="Dvorak J."/>
        </authorList>
    </citation>
    <scope>NUCLEOTIDE SEQUENCE [LARGE SCALE GENOMIC DNA]</scope>
    <source>
        <strain evidence="1">cv. AL8/78</strain>
    </source>
</reference>
<dbReference type="Proteomes" id="UP000015105">
    <property type="component" value="Chromosome 2D"/>
</dbReference>